<proteinExistence type="predicted"/>
<dbReference type="InterPro" id="IPR000182">
    <property type="entry name" value="GNAT_dom"/>
</dbReference>
<dbReference type="Pfam" id="PF00583">
    <property type="entry name" value="Acetyltransf_1"/>
    <property type="match status" value="1"/>
</dbReference>
<dbReference type="PROSITE" id="PS51186">
    <property type="entry name" value="GNAT"/>
    <property type="match status" value="1"/>
</dbReference>
<dbReference type="Proteomes" id="UP000659496">
    <property type="component" value="Unassembled WGS sequence"/>
</dbReference>
<protein>
    <submittedName>
        <fullName evidence="2">GNAT family N-acetyltransferase</fullName>
    </submittedName>
</protein>
<dbReference type="EMBL" id="JACSQY010000013">
    <property type="protein sequence ID" value="MBD7909429.1"/>
    <property type="molecule type" value="Genomic_DNA"/>
</dbReference>
<dbReference type="InterPro" id="IPR016181">
    <property type="entry name" value="Acyl_CoA_acyltransferase"/>
</dbReference>
<dbReference type="SUPFAM" id="SSF55729">
    <property type="entry name" value="Acyl-CoA N-acyltransferases (Nat)"/>
    <property type="match status" value="1"/>
</dbReference>
<name>A0ABR8PMV8_9BACL</name>
<dbReference type="CDD" id="cd04301">
    <property type="entry name" value="NAT_SF"/>
    <property type="match status" value="1"/>
</dbReference>
<evidence type="ECO:0000259" key="1">
    <source>
        <dbReference type="PROSITE" id="PS51186"/>
    </source>
</evidence>
<feature type="domain" description="N-acetyltransferase" evidence="1">
    <location>
        <begin position="156"/>
        <end position="295"/>
    </location>
</feature>
<dbReference type="Gene3D" id="3.40.630.30">
    <property type="match status" value="1"/>
</dbReference>
<accession>A0ABR8PMV8</accession>
<keyword evidence="3" id="KW-1185">Reference proteome</keyword>
<comment type="caution">
    <text evidence="2">The sequence shown here is derived from an EMBL/GenBank/DDBJ whole genome shotgun (WGS) entry which is preliminary data.</text>
</comment>
<sequence>MNWVILINQTVEKARNLKELSLFLAHMNNQPESHVGYCGESEASICEALEEDFLTENGDLNFYISRATTGEIIAAIGVDIDETSAEVWGPFNKSSSLPLQLELWNALLIEYPEVREFQFFINQENTLQQSFMEEIKAKESDEHLVLEIRRENFTAVLDRRSNPFVQSDFDEFEKLHNELFPNTYYDASTIVGRINRSNVLIILRGHSNELQGYAYFEVDAETAEASLEYIGISVASRNQGLGTLLLKEALTEMFSHPRIEIIQLTVEDTNNQAHTVYRRAGFEQKHTLISYRFYR</sequence>
<evidence type="ECO:0000313" key="2">
    <source>
        <dbReference type="EMBL" id="MBD7909429.1"/>
    </source>
</evidence>
<organism evidence="2 3">
    <name type="scientific">Sporosarcina gallistercoris</name>
    <dbReference type="NCBI Taxonomy" id="2762245"/>
    <lineage>
        <taxon>Bacteria</taxon>
        <taxon>Bacillati</taxon>
        <taxon>Bacillota</taxon>
        <taxon>Bacilli</taxon>
        <taxon>Bacillales</taxon>
        <taxon>Caryophanaceae</taxon>
        <taxon>Sporosarcina</taxon>
    </lineage>
</organism>
<dbReference type="RefSeq" id="WP_191691605.1">
    <property type="nucleotide sequence ID" value="NZ_JACSQY010000013.1"/>
</dbReference>
<evidence type="ECO:0000313" key="3">
    <source>
        <dbReference type="Proteomes" id="UP000659496"/>
    </source>
</evidence>
<reference evidence="2 3" key="1">
    <citation type="submission" date="2020-08" db="EMBL/GenBank/DDBJ databases">
        <title>A Genomic Blueprint of the Chicken Gut Microbiome.</title>
        <authorList>
            <person name="Gilroy R."/>
            <person name="Ravi A."/>
            <person name="Getino M."/>
            <person name="Pursley I."/>
            <person name="Horton D.L."/>
            <person name="Alikhan N.-F."/>
            <person name="Baker D."/>
            <person name="Gharbi K."/>
            <person name="Hall N."/>
            <person name="Watson M."/>
            <person name="Adriaenssens E.M."/>
            <person name="Foster-Nyarko E."/>
            <person name="Jarju S."/>
            <person name="Secka A."/>
            <person name="Antonio M."/>
            <person name="Oren A."/>
            <person name="Chaudhuri R."/>
            <person name="La Ragione R.M."/>
            <person name="Hildebrand F."/>
            <person name="Pallen M.J."/>
        </authorList>
    </citation>
    <scope>NUCLEOTIDE SEQUENCE [LARGE SCALE GENOMIC DNA]</scope>
    <source>
        <strain evidence="2 3">Sa3CUA8</strain>
    </source>
</reference>
<gene>
    <name evidence="2" type="ORF">H9659_13915</name>
</gene>